<dbReference type="EMBL" id="CP063073">
    <property type="protein sequence ID" value="QOQ77961.1"/>
    <property type="molecule type" value="Genomic_DNA"/>
</dbReference>
<name>A0A7M1KNQ5_9PSED</name>
<dbReference type="AlphaFoldDB" id="A0A7M1KNQ5"/>
<accession>A0A7M1KNQ5</accession>
<proteinExistence type="predicted"/>
<reference evidence="1 2" key="1">
    <citation type="submission" date="2020-10" db="EMBL/GenBank/DDBJ databases">
        <title>High quality whole genome sequence of Pseudomonas poae PMA22.</title>
        <authorList>
            <person name="Hernandez J.G."/>
            <person name="Rodriguez P."/>
            <person name="Cuevas C."/>
            <person name="de la Calle F."/>
            <person name="Galan B."/>
            <person name="Garcia J.L."/>
        </authorList>
    </citation>
    <scope>NUCLEOTIDE SEQUENCE [LARGE SCALE GENOMIC DNA]</scope>
    <source>
        <strain evidence="1 2">PMA22</strain>
    </source>
</reference>
<dbReference type="RefSeq" id="WP_197629396.1">
    <property type="nucleotide sequence ID" value="NZ_CP063073.1"/>
</dbReference>
<sequence length="94" mass="10521">MFTLSQLRNCIEEGLSPLTCEFTLCRDASLTLKVFDAETGRVDLVVTGISTNRLQTPQEVEKMVEELRYELQSNTVGKNVGKLTLDDLPLTTNQ</sequence>
<dbReference type="InterPro" id="IPR012448">
    <property type="entry name" value="DUF1652"/>
</dbReference>
<dbReference type="Pfam" id="PF07865">
    <property type="entry name" value="DUF1652"/>
    <property type="match status" value="1"/>
</dbReference>
<gene>
    <name evidence="1" type="ORF">IMF22_13450</name>
</gene>
<dbReference type="Proteomes" id="UP000594923">
    <property type="component" value="Chromosome"/>
</dbReference>
<evidence type="ECO:0000313" key="2">
    <source>
        <dbReference type="Proteomes" id="UP000594923"/>
    </source>
</evidence>
<protein>
    <submittedName>
        <fullName evidence="1">DUF1652 domain-containing protein</fullName>
    </submittedName>
</protein>
<organism evidence="1 2">
    <name type="scientific">Pseudomonas poae</name>
    <dbReference type="NCBI Taxonomy" id="200451"/>
    <lineage>
        <taxon>Bacteria</taxon>
        <taxon>Pseudomonadati</taxon>
        <taxon>Pseudomonadota</taxon>
        <taxon>Gammaproteobacteria</taxon>
        <taxon>Pseudomonadales</taxon>
        <taxon>Pseudomonadaceae</taxon>
        <taxon>Pseudomonas</taxon>
    </lineage>
</organism>
<evidence type="ECO:0000313" key="1">
    <source>
        <dbReference type="EMBL" id="QOQ77961.1"/>
    </source>
</evidence>